<evidence type="ECO:0000256" key="19">
    <source>
        <dbReference type="ARBA" id="ARBA00022990"/>
    </source>
</evidence>
<comment type="catalytic activity">
    <reaction evidence="24">
        <text>adenosine + phosphate = alpha-D-ribose 1-phosphate + adenine</text>
        <dbReference type="Rhea" id="RHEA:27642"/>
        <dbReference type="ChEBI" id="CHEBI:16335"/>
        <dbReference type="ChEBI" id="CHEBI:16708"/>
        <dbReference type="ChEBI" id="CHEBI:43474"/>
        <dbReference type="ChEBI" id="CHEBI:57720"/>
        <dbReference type="EC" id="2.4.2.1"/>
    </reaction>
    <physiologicalReaction direction="left-to-right" evidence="24">
        <dbReference type="Rhea" id="RHEA:27643"/>
    </physiologicalReaction>
</comment>
<dbReference type="PANTHER" id="PTHR30616:SF2">
    <property type="entry name" value="PURINE NUCLEOSIDE PHOSPHORYLASE LACC1"/>
    <property type="match status" value="1"/>
</dbReference>
<dbReference type="GO" id="GO:0006954">
    <property type="term" value="P:inflammatory response"/>
    <property type="evidence" value="ECO:0007669"/>
    <property type="project" value="UniProtKB-KW"/>
</dbReference>
<keyword evidence="15" id="KW-0378">Hydrolase</keyword>
<dbReference type="EC" id="2.4.2.1" evidence="7"/>
<evidence type="ECO:0000256" key="30">
    <source>
        <dbReference type="ARBA" id="ARBA00079351"/>
    </source>
</evidence>
<dbReference type="Pfam" id="PF02578">
    <property type="entry name" value="Cu-oxidase_4"/>
    <property type="match status" value="1"/>
</dbReference>
<dbReference type="GO" id="GO:0005777">
    <property type="term" value="C:peroxisome"/>
    <property type="evidence" value="ECO:0007669"/>
    <property type="project" value="UniProtKB-SubCell"/>
</dbReference>
<name>A0A8T2P7S2_9TELE</name>
<evidence type="ECO:0000256" key="9">
    <source>
        <dbReference type="ARBA" id="ARBA00012784"/>
    </source>
</evidence>
<dbReference type="SUPFAM" id="SSF64438">
    <property type="entry name" value="CNF1/YfiH-like putative cysteine hydrolases"/>
    <property type="match status" value="1"/>
</dbReference>
<evidence type="ECO:0000256" key="22">
    <source>
        <dbReference type="ARBA" id="ARBA00023242"/>
    </source>
</evidence>
<evidence type="ECO:0000256" key="18">
    <source>
        <dbReference type="ARBA" id="ARBA00022859"/>
    </source>
</evidence>
<comment type="subunit">
    <text evidence="27">Interacts with FASN. Interacts with SDHA. Interacts with ATF6, EIF2AK3 and ERN1.</text>
</comment>
<evidence type="ECO:0000256" key="2">
    <source>
        <dbReference type="ARBA" id="ARBA00004123"/>
    </source>
</evidence>
<evidence type="ECO:0000256" key="11">
    <source>
        <dbReference type="ARBA" id="ARBA00022553"/>
    </source>
</evidence>
<feature type="coiled-coil region" evidence="34">
    <location>
        <begin position="16"/>
        <end position="65"/>
    </location>
</feature>
<evidence type="ECO:0000256" key="31">
    <source>
        <dbReference type="ARBA" id="ARBA00079781"/>
    </source>
</evidence>
<evidence type="ECO:0000256" key="3">
    <source>
        <dbReference type="ARBA" id="ARBA00004240"/>
    </source>
</evidence>
<evidence type="ECO:0000256" key="1">
    <source>
        <dbReference type="ARBA" id="ARBA00000553"/>
    </source>
</evidence>
<keyword evidence="13" id="KW-0808">Transferase</keyword>
<evidence type="ECO:0000256" key="16">
    <source>
        <dbReference type="ARBA" id="ARBA00022824"/>
    </source>
</evidence>
<dbReference type="CDD" id="cd16833">
    <property type="entry name" value="YfiH"/>
    <property type="match status" value="1"/>
</dbReference>
<evidence type="ECO:0000256" key="14">
    <source>
        <dbReference type="ARBA" id="ARBA00022723"/>
    </source>
</evidence>
<dbReference type="InterPro" id="IPR003730">
    <property type="entry name" value="Cu_polyphenol_OxRdtase"/>
</dbReference>
<sequence>MAIFRKESQTAIHRKLVEKRVIIKKLAEKREELRADLHNPEGNVMRQAQKETDELKVQVSAMKDLISEKTKLLEKEQDIHTQLRKDTEIQNRRSEAIVKRLLCQLNKAQTNHRELSDDICRLENEAGDLRRLYSFEYDTAFNECSASNMAAPSASHVRNEVAIFLKQLLALKGKIDILKSSLIPDCFSHGFTTRTGGISYIPTLSSLNLFSSSRRRDPKAVVAENIRRLGLHAGFDPEKFHLVKTNHANDVWVIGKPAPESYDGIVTNQVGVVIAAPGADCMPLLFADPVAKVIGVAHAGYKGTLMGIAMATVNAMVTEFGSELTDIVAVIGPSVGPCCFSLVKESAEEFHNIHPDCVKARGSRKPYVDIRLATRILLQQGGLLPHHIQDNTVTDRPNLTLCTACHPESFFSHVRDGNNFGTQIGFLWIKGSN</sequence>
<keyword evidence="11" id="KW-0597">Phosphoprotein</keyword>
<evidence type="ECO:0000256" key="8">
    <source>
        <dbReference type="ARBA" id="ARBA00011976"/>
    </source>
</evidence>
<evidence type="ECO:0000313" key="36">
    <source>
        <dbReference type="Proteomes" id="UP000824540"/>
    </source>
</evidence>
<keyword evidence="12" id="KW-0399">Innate immunity</keyword>
<comment type="similarity">
    <text evidence="6">Belongs to the purine nucleoside phosphorylase YfiH/LACC1 family.</text>
</comment>
<evidence type="ECO:0000256" key="32">
    <source>
        <dbReference type="ARBA" id="ARBA00081352"/>
    </source>
</evidence>
<evidence type="ECO:0000313" key="35">
    <source>
        <dbReference type="EMBL" id="KAG9349533.1"/>
    </source>
</evidence>
<evidence type="ECO:0000256" key="6">
    <source>
        <dbReference type="ARBA" id="ARBA00007353"/>
    </source>
</evidence>
<dbReference type="GO" id="GO:0045087">
    <property type="term" value="P:innate immune response"/>
    <property type="evidence" value="ECO:0007669"/>
    <property type="project" value="UniProtKB-KW"/>
</dbReference>
<dbReference type="GO" id="GO:0005783">
    <property type="term" value="C:endoplasmic reticulum"/>
    <property type="evidence" value="ECO:0007669"/>
    <property type="project" value="UniProtKB-SubCell"/>
</dbReference>
<evidence type="ECO:0000256" key="15">
    <source>
        <dbReference type="ARBA" id="ARBA00022801"/>
    </source>
</evidence>
<evidence type="ECO:0000256" key="25">
    <source>
        <dbReference type="ARBA" id="ARBA00049893"/>
    </source>
</evidence>
<dbReference type="GO" id="GO:0017061">
    <property type="term" value="F:S-methyl-5-thioadenosine phosphorylase activity"/>
    <property type="evidence" value="ECO:0007669"/>
    <property type="project" value="UniProtKB-EC"/>
</dbReference>
<comment type="catalytic activity">
    <reaction evidence="23">
        <text>adenosine + H2O + H(+) = inosine + NH4(+)</text>
        <dbReference type="Rhea" id="RHEA:24408"/>
        <dbReference type="ChEBI" id="CHEBI:15377"/>
        <dbReference type="ChEBI" id="CHEBI:15378"/>
        <dbReference type="ChEBI" id="CHEBI:16335"/>
        <dbReference type="ChEBI" id="CHEBI:17596"/>
        <dbReference type="ChEBI" id="CHEBI:28938"/>
        <dbReference type="EC" id="3.5.4.4"/>
    </reaction>
    <physiologicalReaction direction="left-to-right" evidence="23">
        <dbReference type="Rhea" id="RHEA:24409"/>
    </physiologicalReaction>
</comment>
<dbReference type="Proteomes" id="UP000824540">
    <property type="component" value="Unassembled WGS sequence"/>
</dbReference>
<dbReference type="GO" id="GO:0031347">
    <property type="term" value="P:regulation of defense response"/>
    <property type="evidence" value="ECO:0007669"/>
    <property type="project" value="UniProtKB-ARBA"/>
</dbReference>
<dbReference type="FunFam" id="3.60.140.10:FF:000002">
    <property type="entry name" value="Laccase (multicopper oxidoreductase) domain-containing 1"/>
    <property type="match status" value="1"/>
</dbReference>
<dbReference type="EC" id="3.5.4.4" evidence="9"/>
<comment type="catalytic activity">
    <reaction evidence="1">
        <text>inosine + phosphate = alpha-D-ribose 1-phosphate + hypoxanthine</text>
        <dbReference type="Rhea" id="RHEA:27646"/>
        <dbReference type="ChEBI" id="CHEBI:17368"/>
        <dbReference type="ChEBI" id="CHEBI:17596"/>
        <dbReference type="ChEBI" id="CHEBI:43474"/>
        <dbReference type="ChEBI" id="CHEBI:57720"/>
        <dbReference type="EC" id="2.4.2.1"/>
    </reaction>
    <physiologicalReaction direction="left-to-right" evidence="1">
        <dbReference type="Rhea" id="RHEA:27647"/>
    </physiologicalReaction>
</comment>
<comment type="catalytic activity">
    <reaction evidence="25">
        <text>S-methyl-5'-thioadenosine + phosphate = 5-(methylsulfanyl)-alpha-D-ribose 1-phosphate + adenine</text>
        <dbReference type="Rhea" id="RHEA:11852"/>
        <dbReference type="ChEBI" id="CHEBI:16708"/>
        <dbReference type="ChEBI" id="CHEBI:17509"/>
        <dbReference type="ChEBI" id="CHEBI:43474"/>
        <dbReference type="ChEBI" id="CHEBI:58533"/>
        <dbReference type="EC" id="2.4.2.28"/>
    </reaction>
    <physiologicalReaction direction="left-to-right" evidence="25">
        <dbReference type="Rhea" id="RHEA:11853"/>
    </physiologicalReaction>
</comment>
<dbReference type="InterPro" id="IPR011324">
    <property type="entry name" value="Cytotoxic_necrot_fac-like_cat"/>
</dbReference>
<dbReference type="AlphaFoldDB" id="A0A8T2P7S2"/>
<evidence type="ECO:0000256" key="13">
    <source>
        <dbReference type="ARBA" id="ARBA00022679"/>
    </source>
</evidence>
<keyword evidence="14" id="KW-0479">Metal-binding</keyword>
<keyword evidence="36" id="KW-1185">Reference proteome</keyword>
<gene>
    <name evidence="35" type="ORF">JZ751_027978</name>
</gene>
<comment type="caution">
    <text evidence="35">The sequence shown here is derived from an EMBL/GenBank/DDBJ whole genome shotgun (WGS) entry which is preliminary data.</text>
</comment>
<reference evidence="35" key="1">
    <citation type="thesis" date="2021" institute="BYU ScholarsArchive" country="Provo, UT, USA">
        <title>Applications of and Algorithms for Genome Assembly and Genomic Analyses with an Emphasis on Marine Teleosts.</title>
        <authorList>
            <person name="Pickett B.D."/>
        </authorList>
    </citation>
    <scope>NUCLEOTIDE SEQUENCE</scope>
    <source>
        <strain evidence="35">HI-2016</strain>
    </source>
</reference>
<protein>
    <recommendedName>
        <fullName evidence="28">Purine nucleoside phosphorylase LACC1</fullName>
        <ecNumber evidence="7">2.4.2.1</ecNumber>
        <ecNumber evidence="8">2.4.2.28</ecNumber>
        <ecNumber evidence="9">3.5.4.4</ecNumber>
    </recommendedName>
    <alternativeName>
        <fullName evidence="31">Adenosine deaminase LACC1</fullName>
    </alternativeName>
    <alternativeName>
        <fullName evidence="30">Fatty acid metabolism-immunity nexus</fullName>
    </alternativeName>
    <alternativeName>
        <fullName evidence="29">Guanosine phosphorylase LACC1</fullName>
    </alternativeName>
    <alternativeName>
        <fullName evidence="32">Laccase domain-containing protein 1</fullName>
    </alternativeName>
    <alternativeName>
        <fullName evidence="33">S-methyl-5'-thioadenosine phosphorylase LACC1</fullName>
    </alternativeName>
</protein>
<dbReference type="EC" id="2.4.2.28" evidence="8"/>
<keyword evidence="16" id="KW-0256">Endoplasmic reticulum</keyword>
<proteinExistence type="inferred from homology"/>
<organism evidence="35 36">
    <name type="scientific">Albula glossodonta</name>
    <name type="common">roundjaw bonefish</name>
    <dbReference type="NCBI Taxonomy" id="121402"/>
    <lineage>
        <taxon>Eukaryota</taxon>
        <taxon>Metazoa</taxon>
        <taxon>Chordata</taxon>
        <taxon>Craniata</taxon>
        <taxon>Vertebrata</taxon>
        <taxon>Euteleostomi</taxon>
        <taxon>Actinopterygii</taxon>
        <taxon>Neopterygii</taxon>
        <taxon>Teleostei</taxon>
        <taxon>Albuliformes</taxon>
        <taxon>Albulidae</taxon>
        <taxon>Albula</taxon>
    </lineage>
</organism>
<dbReference type="OrthoDB" id="10055554at2759"/>
<evidence type="ECO:0000256" key="20">
    <source>
        <dbReference type="ARBA" id="ARBA00023140"/>
    </source>
</evidence>
<keyword evidence="19" id="KW-0007">Acetylation</keyword>
<keyword evidence="20" id="KW-0576">Peroxisome</keyword>
<dbReference type="GO" id="GO:0005507">
    <property type="term" value="F:copper ion binding"/>
    <property type="evidence" value="ECO:0007669"/>
    <property type="project" value="TreeGrafter"/>
</dbReference>
<keyword evidence="21" id="KW-0395">Inflammatory response</keyword>
<evidence type="ECO:0000256" key="34">
    <source>
        <dbReference type="SAM" id="Coils"/>
    </source>
</evidence>
<evidence type="ECO:0000256" key="33">
    <source>
        <dbReference type="ARBA" id="ARBA00081957"/>
    </source>
</evidence>
<keyword evidence="22" id="KW-0539">Nucleus</keyword>
<evidence type="ECO:0000256" key="24">
    <source>
        <dbReference type="ARBA" id="ARBA00048968"/>
    </source>
</evidence>
<keyword evidence="34" id="KW-0175">Coiled coil</keyword>
<comment type="catalytic activity">
    <reaction evidence="26">
        <text>guanosine + phosphate = alpha-D-ribose 1-phosphate + guanine</text>
        <dbReference type="Rhea" id="RHEA:13233"/>
        <dbReference type="ChEBI" id="CHEBI:16235"/>
        <dbReference type="ChEBI" id="CHEBI:16750"/>
        <dbReference type="ChEBI" id="CHEBI:43474"/>
        <dbReference type="ChEBI" id="CHEBI:57720"/>
        <dbReference type="EC" id="2.4.2.1"/>
    </reaction>
    <physiologicalReaction direction="left-to-right" evidence="26">
        <dbReference type="Rhea" id="RHEA:13234"/>
    </physiologicalReaction>
</comment>
<evidence type="ECO:0000256" key="27">
    <source>
        <dbReference type="ARBA" id="ARBA00063955"/>
    </source>
</evidence>
<dbReference type="GO" id="GO:0016787">
    <property type="term" value="F:hydrolase activity"/>
    <property type="evidence" value="ECO:0007669"/>
    <property type="project" value="UniProtKB-KW"/>
</dbReference>
<dbReference type="GO" id="GO:0005634">
    <property type="term" value="C:nucleus"/>
    <property type="evidence" value="ECO:0007669"/>
    <property type="project" value="UniProtKB-SubCell"/>
</dbReference>
<evidence type="ECO:0000256" key="4">
    <source>
        <dbReference type="ARBA" id="ARBA00004275"/>
    </source>
</evidence>
<evidence type="ECO:0000256" key="23">
    <source>
        <dbReference type="ARBA" id="ARBA00047989"/>
    </source>
</evidence>
<evidence type="ECO:0000256" key="17">
    <source>
        <dbReference type="ARBA" id="ARBA00022833"/>
    </source>
</evidence>
<keyword evidence="10" id="KW-0963">Cytoplasm</keyword>
<evidence type="ECO:0000256" key="10">
    <source>
        <dbReference type="ARBA" id="ARBA00022490"/>
    </source>
</evidence>
<comment type="subcellular location">
    <subcellularLocation>
        <location evidence="5">Cytoplasm</location>
    </subcellularLocation>
    <subcellularLocation>
        <location evidence="3">Endoplasmic reticulum</location>
    </subcellularLocation>
    <subcellularLocation>
        <location evidence="2">Nucleus</location>
    </subcellularLocation>
    <subcellularLocation>
        <location evidence="4">Peroxisome</location>
    </subcellularLocation>
</comment>
<evidence type="ECO:0000256" key="28">
    <source>
        <dbReference type="ARBA" id="ARBA00071637"/>
    </source>
</evidence>
<dbReference type="InterPro" id="IPR038371">
    <property type="entry name" value="Cu_polyphenol_OxRdtase_sf"/>
</dbReference>
<dbReference type="PANTHER" id="PTHR30616">
    <property type="entry name" value="UNCHARACTERIZED PROTEIN YFIH"/>
    <property type="match status" value="1"/>
</dbReference>
<evidence type="ECO:0000256" key="7">
    <source>
        <dbReference type="ARBA" id="ARBA00011886"/>
    </source>
</evidence>
<accession>A0A8T2P7S2</accession>
<evidence type="ECO:0000256" key="26">
    <source>
        <dbReference type="ARBA" id="ARBA00051406"/>
    </source>
</evidence>
<keyword evidence="18" id="KW-0391">Immunity</keyword>
<evidence type="ECO:0000256" key="29">
    <source>
        <dbReference type="ARBA" id="ARBA00075738"/>
    </source>
</evidence>
<keyword evidence="17" id="KW-0862">Zinc</keyword>
<evidence type="ECO:0000256" key="12">
    <source>
        <dbReference type="ARBA" id="ARBA00022588"/>
    </source>
</evidence>
<dbReference type="EMBL" id="JAFBMS010000009">
    <property type="protein sequence ID" value="KAG9349533.1"/>
    <property type="molecule type" value="Genomic_DNA"/>
</dbReference>
<evidence type="ECO:0000256" key="5">
    <source>
        <dbReference type="ARBA" id="ARBA00004496"/>
    </source>
</evidence>
<evidence type="ECO:0000256" key="21">
    <source>
        <dbReference type="ARBA" id="ARBA00023198"/>
    </source>
</evidence>
<dbReference type="Gene3D" id="3.60.140.10">
    <property type="entry name" value="CNF1/YfiH-like putative cysteine hydrolases"/>
    <property type="match status" value="1"/>
</dbReference>